<keyword evidence="3" id="KW-1185">Reference proteome</keyword>
<evidence type="ECO:0000313" key="3">
    <source>
        <dbReference type="Proteomes" id="UP000005204"/>
    </source>
</evidence>
<reference evidence="2" key="2">
    <citation type="submission" date="2022-06" db="UniProtKB">
        <authorList>
            <consortium name="EnsemblMetazoa"/>
        </authorList>
    </citation>
    <scope>IDENTIFICATION</scope>
    <source>
        <strain evidence="2">p50T (Dazao)</strain>
    </source>
</reference>
<protein>
    <submittedName>
        <fullName evidence="2">Uncharacterized protein</fullName>
    </submittedName>
</protein>
<dbReference type="RefSeq" id="XP_021206150.2">
    <property type="nucleotide sequence ID" value="XM_021350475.3"/>
</dbReference>
<evidence type="ECO:0000313" key="2">
    <source>
        <dbReference type="EnsemblMetazoa" id="XP_021206150.2"/>
    </source>
</evidence>
<organism evidence="2 3">
    <name type="scientific">Bombyx mori</name>
    <name type="common">Silk moth</name>
    <dbReference type="NCBI Taxonomy" id="7091"/>
    <lineage>
        <taxon>Eukaryota</taxon>
        <taxon>Metazoa</taxon>
        <taxon>Ecdysozoa</taxon>
        <taxon>Arthropoda</taxon>
        <taxon>Hexapoda</taxon>
        <taxon>Insecta</taxon>
        <taxon>Pterygota</taxon>
        <taxon>Neoptera</taxon>
        <taxon>Endopterygota</taxon>
        <taxon>Lepidoptera</taxon>
        <taxon>Glossata</taxon>
        <taxon>Ditrysia</taxon>
        <taxon>Bombycoidea</taxon>
        <taxon>Bombycidae</taxon>
        <taxon>Bombycinae</taxon>
        <taxon>Bombyx</taxon>
    </lineage>
</organism>
<dbReference type="EnsemblMetazoa" id="XM_021350475.2">
    <property type="protein sequence ID" value="XP_021206150.2"/>
    <property type="gene ID" value="LOC101744665"/>
</dbReference>
<dbReference type="GeneID" id="101744665"/>
<sequence>MHKIIKLSFIFYIVAAVAFNETTRDNQQKNGSKPEAKDISTFPTNMNSFWINKPISHLSQYDGLQKRTAFRPPHKLTRLSKTFSYDFEPIFNKGSFEPFERRRRPVTLVAFRKNGFVPRRLAKIVENTPLEVAELQSPFNEVSDIWQQEPDE</sequence>
<name>A0A8R2HRM9_BOMMO</name>
<feature type="signal peptide" evidence="1">
    <location>
        <begin position="1"/>
        <end position="16"/>
    </location>
</feature>
<accession>A0A8R2HRM9</accession>
<evidence type="ECO:0000256" key="1">
    <source>
        <dbReference type="SAM" id="SignalP"/>
    </source>
</evidence>
<dbReference type="Proteomes" id="UP000005204">
    <property type="component" value="Unassembled WGS sequence"/>
</dbReference>
<dbReference type="AlphaFoldDB" id="A0A8R2HRM9"/>
<feature type="chain" id="PRO_5035858820" evidence="1">
    <location>
        <begin position="17"/>
        <end position="152"/>
    </location>
</feature>
<reference evidence="3" key="1">
    <citation type="journal article" date="2008" name="Insect Biochem. Mol. Biol.">
        <title>The genome of a lepidopteran model insect, the silkworm Bombyx mori.</title>
        <authorList>
            <consortium name="International Silkworm Genome Consortium"/>
        </authorList>
    </citation>
    <scope>NUCLEOTIDE SEQUENCE [LARGE SCALE GENOMIC DNA]</scope>
    <source>
        <strain evidence="3">p50T</strain>
    </source>
</reference>
<proteinExistence type="predicted"/>
<keyword evidence="1" id="KW-0732">Signal</keyword>